<feature type="compositionally biased region" description="Polar residues" evidence="6">
    <location>
        <begin position="641"/>
        <end position="671"/>
    </location>
</feature>
<evidence type="ECO:0000256" key="2">
    <source>
        <dbReference type="ARBA" id="ARBA00008573"/>
    </source>
</evidence>
<dbReference type="PANTHER" id="PTHR12300">
    <property type="entry name" value="HVA22-LIKE PROTEINS"/>
    <property type="match status" value="1"/>
</dbReference>
<feature type="region of interest" description="Disordered" evidence="6">
    <location>
        <begin position="321"/>
        <end position="408"/>
    </location>
</feature>
<keyword evidence="3" id="KW-0812">Transmembrane</keyword>
<dbReference type="GO" id="GO:0016020">
    <property type="term" value="C:membrane"/>
    <property type="evidence" value="ECO:0007669"/>
    <property type="project" value="UniProtKB-SubCell"/>
</dbReference>
<evidence type="ECO:0000313" key="7">
    <source>
        <dbReference type="EMBL" id="KAF4619196.1"/>
    </source>
</evidence>
<comment type="similarity">
    <text evidence="2">Belongs to the DP1 family.</text>
</comment>
<evidence type="ECO:0000313" key="8">
    <source>
        <dbReference type="Proteomes" id="UP000521872"/>
    </source>
</evidence>
<sequence>MALFVPILRLIMLFLNVYDSYKTLKDPPASSRNAGRPSVRAMSQRKRDMKGCLAVWIVFASLTMYERSVESIVSLFIPFYDEFKSLLLLFLILTRARGAEPIYLHLIRPLVKPYTRTLDGTLDLMLMVGDFIFALSTYPIRLAVERYRNHYGSSSMVYVGDSDSESSNDVNTSEVPTSFIASSSHIPFEGRSNPRARTSRTSSEDQPHTRTPPTRHSSDDIPSSRNASRKTTMEVPERPLSPRRKSSRGSVLRENGTNSSHQIWHPPTSSHMDDVYDSPDTSDIPPNEGHSTALAQEQQLFEEWRQYPAFPSAYPPTPVAPTSRLVNAPNLVSPSTYPPIDEDNEESNNNQQDFVGSLLPPREPLNPNHARDLSDKHNILGITSTSSPSEVEDADDSMSASDDEYEDEDDFNITLRTPLRPMGSFKSQIPAQRLLPITTTLSASSSITIPSRSSALTTAVDDKSAAPIATSSDSSLSSRPETNTLSVLGKKRALPRTKTQVVRNRVRQIEDHGASSRVPESESSHGSELIMKTTLKPENDHSSSSSLPIISKESTVESSNDNDNDGHDALVESQEQIPPEEKRRKIVRAIPTRVVRPVHPVRPRVARHTSPPSKSPTRKSAGTAQRTSVRGRASVRPSVGTRGTKTQQANQSSSRTGGDSSAALTSDNSGDNGPVRKTIKRMDMKDT</sequence>
<evidence type="ECO:0000256" key="4">
    <source>
        <dbReference type="ARBA" id="ARBA00022989"/>
    </source>
</evidence>
<feature type="compositionally biased region" description="Basic and acidic residues" evidence="6">
    <location>
        <begin position="507"/>
        <end position="525"/>
    </location>
</feature>
<evidence type="ECO:0008006" key="9">
    <source>
        <dbReference type="Google" id="ProtNLM"/>
    </source>
</evidence>
<dbReference type="Pfam" id="PF03134">
    <property type="entry name" value="TB2_DP1_HVA22"/>
    <property type="match status" value="1"/>
</dbReference>
<evidence type="ECO:0000256" key="3">
    <source>
        <dbReference type="ARBA" id="ARBA00022692"/>
    </source>
</evidence>
<feature type="compositionally biased region" description="Polar residues" evidence="6">
    <location>
        <begin position="469"/>
        <end position="486"/>
    </location>
</feature>
<gene>
    <name evidence="7" type="ORF">D9613_004800</name>
</gene>
<feature type="compositionally biased region" description="Basic and acidic residues" evidence="6">
    <location>
        <begin position="369"/>
        <end position="378"/>
    </location>
</feature>
<feature type="compositionally biased region" description="Acidic residues" evidence="6">
    <location>
        <begin position="390"/>
        <end position="408"/>
    </location>
</feature>
<dbReference type="PANTHER" id="PTHR12300:SF161">
    <property type="entry name" value="RECEPTOR EXPRESSION-ENHANCING PROTEIN"/>
    <property type="match status" value="1"/>
</dbReference>
<dbReference type="Proteomes" id="UP000521872">
    <property type="component" value="Unassembled WGS sequence"/>
</dbReference>
<organism evidence="7 8">
    <name type="scientific">Agrocybe pediades</name>
    <dbReference type="NCBI Taxonomy" id="84607"/>
    <lineage>
        <taxon>Eukaryota</taxon>
        <taxon>Fungi</taxon>
        <taxon>Dikarya</taxon>
        <taxon>Basidiomycota</taxon>
        <taxon>Agaricomycotina</taxon>
        <taxon>Agaricomycetes</taxon>
        <taxon>Agaricomycetidae</taxon>
        <taxon>Agaricales</taxon>
        <taxon>Agaricineae</taxon>
        <taxon>Strophariaceae</taxon>
        <taxon>Agrocybe</taxon>
    </lineage>
</organism>
<dbReference type="AlphaFoldDB" id="A0A8H4VQJ4"/>
<accession>A0A8H4VQJ4</accession>
<comment type="caution">
    <text evidence="7">The sequence shown here is derived from an EMBL/GenBank/DDBJ whole genome shotgun (WGS) entry which is preliminary data.</text>
</comment>
<feature type="compositionally biased region" description="Polar residues" evidence="6">
    <location>
        <begin position="209"/>
        <end position="230"/>
    </location>
</feature>
<reference evidence="7 8" key="1">
    <citation type="submission" date="2019-12" db="EMBL/GenBank/DDBJ databases">
        <authorList>
            <person name="Floudas D."/>
            <person name="Bentzer J."/>
            <person name="Ahren D."/>
            <person name="Johansson T."/>
            <person name="Persson P."/>
            <person name="Tunlid A."/>
        </authorList>
    </citation>
    <scope>NUCLEOTIDE SEQUENCE [LARGE SCALE GENOMIC DNA]</scope>
    <source>
        <strain evidence="7 8">CBS 102.39</strain>
    </source>
</reference>
<protein>
    <recommendedName>
        <fullName evidence="9">Protein YOP1</fullName>
    </recommendedName>
</protein>
<name>A0A8H4VQJ4_9AGAR</name>
<feature type="compositionally biased region" description="Low complexity" evidence="6">
    <location>
        <begin position="444"/>
        <end position="456"/>
    </location>
</feature>
<keyword evidence="8" id="KW-1185">Reference proteome</keyword>
<evidence type="ECO:0000256" key="6">
    <source>
        <dbReference type="SAM" id="MobiDB-lite"/>
    </source>
</evidence>
<evidence type="ECO:0000256" key="1">
    <source>
        <dbReference type="ARBA" id="ARBA00004141"/>
    </source>
</evidence>
<feature type="region of interest" description="Disordered" evidence="6">
    <location>
        <begin position="444"/>
        <end position="687"/>
    </location>
</feature>
<feature type="compositionally biased region" description="Polar residues" evidence="6">
    <location>
        <begin position="552"/>
        <end position="561"/>
    </location>
</feature>
<keyword evidence="5" id="KW-0472">Membrane</keyword>
<proteinExistence type="inferred from homology"/>
<comment type="subcellular location">
    <subcellularLocation>
        <location evidence="1">Membrane</location>
        <topology evidence="1">Multi-pass membrane protein</topology>
    </subcellularLocation>
</comment>
<dbReference type="InterPro" id="IPR004345">
    <property type="entry name" value="TB2_DP1_HVA22"/>
</dbReference>
<evidence type="ECO:0000256" key="5">
    <source>
        <dbReference type="ARBA" id="ARBA00023136"/>
    </source>
</evidence>
<feature type="region of interest" description="Disordered" evidence="6">
    <location>
        <begin position="181"/>
        <end position="290"/>
    </location>
</feature>
<keyword evidence="4" id="KW-1133">Transmembrane helix</keyword>
<feature type="compositionally biased region" description="Polar residues" evidence="6">
    <location>
        <begin position="255"/>
        <end position="270"/>
    </location>
</feature>
<dbReference type="EMBL" id="JAACJL010000016">
    <property type="protein sequence ID" value="KAF4619196.1"/>
    <property type="molecule type" value="Genomic_DNA"/>
</dbReference>